<evidence type="ECO:0000313" key="2">
    <source>
        <dbReference type="Proteomes" id="UP000789920"/>
    </source>
</evidence>
<name>A0ACA9RNC5_9GLOM</name>
<proteinExistence type="predicted"/>
<feature type="non-terminal residue" evidence="1">
    <location>
        <position position="45"/>
    </location>
</feature>
<accession>A0ACA9RNC5</accession>
<comment type="caution">
    <text evidence="1">The sequence shown here is derived from an EMBL/GenBank/DDBJ whole genome shotgun (WGS) entry which is preliminary data.</text>
</comment>
<sequence length="45" mass="5387">YFPEQIPVSKIENKEVEIFYLTAIEDVEETFTDIQTIIDPFDYQD</sequence>
<reference evidence="1" key="1">
    <citation type="submission" date="2021-06" db="EMBL/GenBank/DDBJ databases">
        <authorList>
            <person name="Kallberg Y."/>
            <person name="Tangrot J."/>
            <person name="Rosling A."/>
        </authorList>
    </citation>
    <scope>NUCLEOTIDE SEQUENCE</scope>
    <source>
        <strain evidence="1">MA461A</strain>
    </source>
</reference>
<dbReference type="EMBL" id="CAJVQC010059953">
    <property type="protein sequence ID" value="CAG8800283.1"/>
    <property type="molecule type" value="Genomic_DNA"/>
</dbReference>
<organism evidence="1 2">
    <name type="scientific">Racocetra persica</name>
    <dbReference type="NCBI Taxonomy" id="160502"/>
    <lineage>
        <taxon>Eukaryota</taxon>
        <taxon>Fungi</taxon>
        <taxon>Fungi incertae sedis</taxon>
        <taxon>Mucoromycota</taxon>
        <taxon>Glomeromycotina</taxon>
        <taxon>Glomeromycetes</taxon>
        <taxon>Diversisporales</taxon>
        <taxon>Gigasporaceae</taxon>
        <taxon>Racocetra</taxon>
    </lineage>
</organism>
<keyword evidence="2" id="KW-1185">Reference proteome</keyword>
<dbReference type="Proteomes" id="UP000789920">
    <property type="component" value="Unassembled WGS sequence"/>
</dbReference>
<protein>
    <submittedName>
        <fullName evidence="1">8303_t:CDS:1</fullName>
    </submittedName>
</protein>
<feature type="non-terminal residue" evidence="1">
    <location>
        <position position="1"/>
    </location>
</feature>
<gene>
    <name evidence="1" type="ORF">RPERSI_LOCUS20884</name>
</gene>
<evidence type="ECO:0000313" key="1">
    <source>
        <dbReference type="EMBL" id="CAG8800283.1"/>
    </source>
</evidence>